<keyword evidence="1" id="KW-1133">Transmembrane helix</keyword>
<dbReference type="RefSeq" id="WP_133755483.1">
    <property type="nucleotide sequence ID" value="NZ_SOAW01000002.1"/>
</dbReference>
<feature type="transmembrane region" description="Helical" evidence="1">
    <location>
        <begin position="126"/>
        <end position="153"/>
    </location>
</feature>
<dbReference type="GO" id="GO:0016757">
    <property type="term" value="F:glycosyltransferase activity"/>
    <property type="evidence" value="ECO:0007669"/>
    <property type="project" value="UniProtKB-KW"/>
</dbReference>
<feature type="transmembrane region" description="Helical" evidence="1">
    <location>
        <begin position="274"/>
        <end position="290"/>
    </location>
</feature>
<dbReference type="AlphaFoldDB" id="A0A4R7J491"/>
<keyword evidence="1" id="KW-0812">Transmembrane</keyword>
<feature type="transmembrane region" description="Helical" evidence="1">
    <location>
        <begin position="85"/>
        <end position="105"/>
    </location>
</feature>
<reference evidence="2 3" key="1">
    <citation type="submission" date="2019-03" db="EMBL/GenBank/DDBJ databases">
        <title>Genomic Encyclopedia of Archaeal and Bacterial Type Strains, Phase II (KMG-II): from individual species to whole genera.</title>
        <authorList>
            <person name="Goeker M."/>
        </authorList>
    </citation>
    <scope>NUCLEOTIDE SEQUENCE [LARGE SCALE GENOMIC DNA]</scope>
    <source>
        <strain evidence="2 3">DSM 24323</strain>
    </source>
</reference>
<feature type="transmembrane region" description="Helical" evidence="1">
    <location>
        <begin position="296"/>
        <end position="313"/>
    </location>
</feature>
<keyword evidence="1" id="KW-0472">Membrane</keyword>
<sequence length="486" mass="50393">MSSLAAGRLGATVAGCWSRRPAGAAAALTVFVVLLLLAGRYGPHGDELYFRMLPLDWWYVDQPPLTVWLSRAAASISDAFWVQRVPAALAAAGGALLTAAFPRVLGYGSQVQSVAAWAHASTVYPLIVGHVFLTSSLDLLAWQGIVLLVVMAARGRVWSLAWAGAVAGIACWNKLLIIPLLGALVISLLIMRRDLLFSRAGAVGAAVATLVGGPQVLAQAMHGWPMRAVSGDLVAANAGVNRWLVLPLLVAFVGPPLFGVCLRGLRCSTYPSPIGLLAPAAIVLVGWNLVAPAQPYYAVGLFLCALAIGWGPVSEGAGVIWRHARSVIAANAVIGAVIALPVLPVPSAVHGVVAAVNPVARDQVGWADWVAQADRARGGTPAAVVTDAYALAGAIHFYGSSAGEPIEVASGHNALWDLGPPAAEQVLLVGPRAVARSADFTECRAAGRLSDLHRDSFGVAGSPMLWCSGPIGGWAAIWPAFRHLGA</sequence>
<feature type="transmembrane region" description="Helical" evidence="1">
    <location>
        <begin position="202"/>
        <end position="224"/>
    </location>
</feature>
<feature type="transmembrane region" description="Helical" evidence="1">
    <location>
        <begin position="21"/>
        <end position="42"/>
    </location>
</feature>
<feature type="transmembrane region" description="Helical" evidence="1">
    <location>
        <begin position="244"/>
        <end position="262"/>
    </location>
</feature>
<gene>
    <name evidence="2" type="ORF">CLV29_2590</name>
</gene>
<accession>A0A4R7J491</accession>
<keyword evidence="2" id="KW-0328">Glycosyltransferase</keyword>
<evidence type="ECO:0000256" key="1">
    <source>
        <dbReference type="SAM" id="Phobius"/>
    </source>
</evidence>
<comment type="caution">
    <text evidence="2">The sequence shown here is derived from an EMBL/GenBank/DDBJ whole genome shotgun (WGS) entry which is preliminary data.</text>
</comment>
<proteinExistence type="predicted"/>
<feature type="transmembrane region" description="Helical" evidence="1">
    <location>
        <begin position="159"/>
        <end position="190"/>
    </location>
</feature>
<evidence type="ECO:0000313" key="2">
    <source>
        <dbReference type="EMBL" id="TDT31177.1"/>
    </source>
</evidence>
<dbReference type="OrthoDB" id="5166595at2"/>
<name>A0A4R7J491_9ACTN</name>
<dbReference type="EMBL" id="SOAW01000002">
    <property type="protein sequence ID" value="TDT31177.1"/>
    <property type="molecule type" value="Genomic_DNA"/>
</dbReference>
<dbReference type="Proteomes" id="UP000295371">
    <property type="component" value="Unassembled WGS sequence"/>
</dbReference>
<organism evidence="2 3">
    <name type="scientific">Naumannella halotolerans</name>
    <dbReference type="NCBI Taxonomy" id="993414"/>
    <lineage>
        <taxon>Bacteria</taxon>
        <taxon>Bacillati</taxon>
        <taxon>Actinomycetota</taxon>
        <taxon>Actinomycetes</taxon>
        <taxon>Propionibacteriales</taxon>
        <taxon>Propionibacteriaceae</taxon>
        <taxon>Naumannella</taxon>
    </lineage>
</organism>
<keyword evidence="2" id="KW-0808">Transferase</keyword>
<evidence type="ECO:0000313" key="3">
    <source>
        <dbReference type="Proteomes" id="UP000295371"/>
    </source>
</evidence>
<keyword evidence="3" id="KW-1185">Reference proteome</keyword>
<feature type="transmembrane region" description="Helical" evidence="1">
    <location>
        <begin position="325"/>
        <end position="343"/>
    </location>
</feature>
<protein>
    <submittedName>
        <fullName evidence="2">Dolichyl-phosphate-mannose-protein mannosyltransferase</fullName>
    </submittedName>
</protein>